<dbReference type="SUPFAM" id="SSF54277">
    <property type="entry name" value="CAD &amp; PB1 domains"/>
    <property type="match status" value="1"/>
</dbReference>
<dbReference type="SUPFAM" id="SSF101936">
    <property type="entry name" value="DNA-binding pseudobarrel domain"/>
    <property type="match status" value="1"/>
</dbReference>
<evidence type="ECO:0000259" key="11">
    <source>
        <dbReference type="PROSITE" id="PS51745"/>
    </source>
</evidence>
<dbReference type="InterPro" id="IPR010525">
    <property type="entry name" value="ARF_dom"/>
</dbReference>
<dbReference type="InterPro" id="IPR044835">
    <property type="entry name" value="ARF_plant"/>
</dbReference>
<evidence type="ECO:0000256" key="5">
    <source>
        <dbReference type="ARBA" id="ARBA00023163"/>
    </source>
</evidence>
<keyword evidence="6 8" id="KW-0539">Nucleus</keyword>
<feature type="compositionally biased region" description="Basic and acidic residues" evidence="9">
    <location>
        <begin position="567"/>
        <end position="576"/>
    </location>
</feature>
<dbReference type="PROSITE" id="PS51745">
    <property type="entry name" value="PB1"/>
    <property type="match status" value="1"/>
</dbReference>
<comment type="subunit">
    <text evidence="8">Homodimers and heterodimers.</text>
</comment>
<dbReference type="GO" id="GO:0005634">
    <property type="term" value="C:nucleus"/>
    <property type="evidence" value="ECO:0007669"/>
    <property type="project" value="UniProtKB-SubCell"/>
</dbReference>
<dbReference type="EMBL" id="DUZY01000004">
    <property type="protein sequence ID" value="DAD37919.1"/>
    <property type="molecule type" value="Genomic_DNA"/>
</dbReference>
<proteinExistence type="inferred from homology"/>
<accession>A0A822Z388</accession>
<feature type="region of interest" description="Disordered" evidence="9">
    <location>
        <begin position="607"/>
        <end position="649"/>
    </location>
</feature>
<dbReference type="InterPro" id="IPR033389">
    <property type="entry name" value="AUX/IAA_dom"/>
</dbReference>
<dbReference type="PANTHER" id="PTHR31384">
    <property type="entry name" value="AUXIN RESPONSE FACTOR 4-RELATED"/>
    <property type="match status" value="1"/>
</dbReference>
<organism evidence="12 13">
    <name type="scientific">Nelumbo nucifera</name>
    <name type="common">Sacred lotus</name>
    <dbReference type="NCBI Taxonomy" id="4432"/>
    <lineage>
        <taxon>Eukaryota</taxon>
        <taxon>Viridiplantae</taxon>
        <taxon>Streptophyta</taxon>
        <taxon>Embryophyta</taxon>
        <taxon>Tracheophyta</taxon>
        <taxon>Spermatophyta</taxon>
        <taxon>Magnoliopsida</taxon>
        <taxon>Proteales</taxon>
        <taxon>Nelumbonaceae</taxon>
        <taxon>Nelumbo</taxon>
    </lineage>
</organism>
<evidence type="ECO:0000256" key="3">
    <source>
        <dbReference type="ARBA" id="ARBA00023015"/>
    </source>
</evidence>
<dbReference type="FunFam" id="2.40.330.10:FF:000001">
    <property type="entry name" value="Auxin response factor"/>
    <property type="match status" value="1"/>
</dbReference>
<dbReference type="PROSITE" id="PS50863">
    <property type="entry name" value="B3"/>
    <property type="match status" value="1"/>
</dbReference>
<dbReference type="PANTHER" id="PTHR31384:SF183">
    <property type="entry name" value="AUXIN RESPONSE FACTOR"/>
    <property type="match status" value="1"/>
</dbReference>
<evidence type="ECO:0000256" key="1">
    <source>
        <dbReference type="ARBA" id="ARBA00004123"/>
    </source>
</evidence>
<protein>
    <recommendedName>
        <fullName evidence="8">Auxin response factor</fullName>
    </recommendedName>
</protein>
<keyword evidence="5 8" id="KW-0804">Transcription</keyword>
<feature type="domain" description="TF-B3" evidence="10">
    <location>
        <begin position="171"/>
        <end position="273"/>
    </location>
</feature>
<evidence type="ECO:0000256" key="8">
    <source>
        <dbReference type="RuleBase" id="RU004561"/>
    </source>
</evidence>
<dbReference type="Pfam" id="PF02362">
    <property type="entry name" value="B3"/>
    <property type="match status" value="1"/>
</dbReference>
<comment type="subcellular location">
    <subcellularLocation>
        <location evidence="1 8">Nucleus</location>
    </subcellularLocation>
</comment>
<evidence type="ECO:0000313" key="12">
    <source>
        <dbReference type="EMBL" id="DAD37919.1"/>
    </source>
</evidence>
<comment type="similarity">
    <text evidence="2 8">Belongs to the ARF family.</text>
</comment>
<evidence type="ECO:0000256" key="2">
    <source>
        <dbReference type="ARBA" id="ARBA00007853"/>
    </source>
</evidence>
<keyword evidence="3 8" id="KW-0805">Transcription regulation</keyword>
<feature type="domain" description="PB1" evidence="11">
    <location>
        <begin position="665"/>
        <end position="749"/>
    </location>
</feature>
<dbReference type="CDD" id="cd10017">
    <property type="entry name" value="B3_DNA"/>
    <property type="match status" value="1"/>
</dbReference>
<dbReference type="Pfam" id="PF02309">
    <property type="entry name" value="AUX_IAA"/>
    <property type="match status" value="1"/>
</dbReference>
<evidence type="ECO:0000256" key="9">
    <source>
        <dbReference type="SAM" id="MobiDB-lite"/>
    </source>
</evidence>
<dbReference type="SMART" id="SM01019">
    <property type="entry name" value="B3"/>
    <property type="match status" value="1"/>
</dbReference>
<dbReference type="Gene3D" id="2.30.30.1040">
    <property type="match status" value="1"/>
</dbReference>
<dbReference type="InterPro" id="IPR003340">
    <property type="entry name" value="B3_DNA-bd"/>
</dbReference>
<dbReference type="GO" id="GO:0003677">
    <property type="term" value="F:DNA binding"/>
    <property type="evidence" value="ECO:0007669"/>
    <property type="project" value="UniProtKB-KW"/>
</dbReference>
<dbReference type="GO" id="GO:0006355">
    <property type="term" value="P:regulation of DNA-templated transcription"/>
    <property type="evidence" value="ECO:0007669"/>
    <property type="project" value="InterPro"/>
</dbReference>
<evidence type="ECO:0000256" key="7">
    <source>
        <dbReference type="ARBA" id="ARBA00023294"/>
    </source>
</evidence>
<comment type="function">
    <text evidence="8">Auxin response factors (ARFs) are transcriptional factors that bind specifically to the DNA sequence 5'-TGTCTC-3' found in the auxin-responsive promoter elements (AuxREs).</text>
</comment>
<feature type="region of interest" description="Disordered" evidence="9">
    <location>
        <begin position="552"/>
        <end position="582"/>
    </location>
</feature>
<dbReference type="Gene3D" id="3.10.20.90">
    <property type="entry name" value="Phosphatidylinositol 3-kinase Catalytic Subunit, Chain A, domain 1"/>
    <property type="match status" value="1"/>
</dbReference>
<dbReference type="Pfam" id="PF06507">
    <property type="entry name" value="ARF_AD"/>
    <property type="match status" value="1"/>
</dbReference>
<dbReference type="Gene3D" id="2.40.330.10">
    <property type="entry name" value="DNA-binding pseudobarrel domain"/>
    <property type="match status" value="1"/>
</dbReference>
<sequence>MGSAFVGAELNLPGQYPNLEAEGTSYNGGQLYDFLVSVGIFDDLNVKFRFPYSHLSYILSWVIHYVSFEPHKRRIHCTGTCGMHARAPSPLFLESVEAFSKLDNDLKMPIYHIPSNIQCAVVNVELKAEKETDEVFAQITLLPETKNDNNLRHGLLESLPRSPQRPKVFSFSKVLTASDTSTHGGFSVLKRHADECLPPLDMSQQTPSQELIAKDLHGVQWRFRHIYRGQPKRHLLTSGWSTFVSSKRLTTGDAFIFLRGENGELRVGTRRSTKPQSNASASVISGHSMQIGVVATTSHALSTGTIFSVYYRPRTCPSEFIVPYDQYIASISRVYSVGMRFRMKFQSEEFPDQSLAGTVVDVEDLDPIGWPGSKWRCLKVRWDETSATAMLPDRVSPWKIEPIGVTSMSCPSLLSRVKRACPSHSATHEPSSSTLVADGSSQGSIMPGLPTQRQPGVLQGQEMGDTSAHSSGNVQRPFLPLRVPPLSSDKVQTQMELENNLPLPMHAPPYLYSGNAIPNGIRQGSGLSTYRPPPFSSYGSGGKVGLRRNCSGSDFASHGSGLQEQMAPEKRERTERPMIQPKPSGSCMLFGVDLVKRPTVCPSQPVVAGGEVRHPSPVPTLASQSGTTESVQLSEPSRRMNPSNSCASGSLPEKPCKNCCSIASRSFTKVHKYGSVLGRSVDLTRFNGYDQLVGELDQMFEFGGKLKDRSNGWVIAYKDIDGDIMSIGDSPWLEFRSMVRKLLIYPEKEADKLLARSPTSPDDKIT</sequence>
<dbReference type="GO" id="GO:0009734">
    <property type="term" value="P:auxin-activated signaling pathway"/>
    <property type="evidence" value="ECO:0007669"/>
    <property type="project" value="UniProtKB-KW"/>
</dbReference>
<dbReference type="InterPro" id="IPR015300">
    <property type="entry name" value="DNA-bd_pseudobarrel_sf"/>
</dbReference>
<feature type="compositionally biased region" description="Polar residues" evidence="9">
    <location>
        <begin position="621"/>
        <end position="648"/>
    </location>
</feature>
<gene>
    <name evidence="12" type="ORF">HUJ06_008560</name>
</gene>
<evidence type="ECO:0000259" key="10">
    <source>
        <dbReference type="PROSITE" id="PS50863"/>
    </source>
</evidence>
<evidence type="ECO:0000256" key="6">
    <source>
        <dbReference type="ARBA" id="ARBA00023242"/>
    </source>
</evidence>
<feature type="compositionally biased region" description="Polar residues" evidence="9">
    <location>
        <begin position="424"/>
        <end position="444"/>
    </location>
</feature>
<comment type="caution">
    <text evidence="12">The sequence shown here is derived from an EMBL/GenBank/DDBJ whole genome shotgun (WGS) entry which is preliminary data.</text>
</comment>
<name>A0A822Z388_NELNU</name>
<dbReference type="FunFam" id="2.30.30.1040:FF:000001">
    <property type="entry name" value="Auxin response factor"/>
    <property type="match status" value="1"/>
</dbReference>
<evidence type="ECO:0000256" key="4">
    <source>
        <dbReference type="ARBA" id="ARBA00023125"/>
    </source>
</evidence>
<evidence type="ECO:0000313" key="13">
    <source>
        <dbReference type="Proteomes" id="UP000607653"/>
    </source>
</evidence>
<keyword evidence="13" id="KW-1185">Reference proteome</keyword>
<dbReference type="AlphaFoldDB" id="A0A822Z388"/>
<feature type="region of interest" description="Disordered" evidence="9">
    <location>
        <begin position="423"/>
        <end position="455"/>
    </location>
</feature>
<keyword evidence="7 8" id="KW-0927">Auxin signaling pathway</keyword>
<dbReference type="InterPro" id="IPR053793">
    <property type="entry name" value="PB1-like"/>
</dbReference>
<dbReference type="Proteomes" id="UP000607653">
    <property type="component" value="Unassembled WGS sequence"/>
</dbReference>
<reference evidence="12 13" key="1">
    <citation type="journal article" date="2020" name="Mol. Biol. Evol.">
        <title>Distinct Expression and Methylation Patterns for Genes with Different Fates following a Single Whole-Genome Duplication in Flowering Plants.</title>
        <authorList>
            <person name="Shi T."/>
            <person name="Rahmani R.S."/>
            <person name="Gugger P.F."/>
            <person name="Wang M."/>
            <person name="Li H."/>
            <person name="Zhang Y."/>
            <person name="Li Z."/>
            <person name="Wang Q."/>
            <person name="Van de Peer Y."/>
            <person name="Marchal K."/>
            <person name="Chen J."/>
        </authorList>
    </citation>
    <scope>NUCLEOTIDE SEQUENCE [LARGE SCALE GENOMIC DNA]</scope>
    <source>
        <tissue evidence="12">Leaf</tissue>
    </source>
</reference>
<keyword evidence="4 8" id="KW-0238">DNA-binding</keyword>